<dbReference type="GO" id="GO:0006508">
    <property type="term" value="P:proteolysis"/>
    <property type="evidence" value="ECO:0007669"/>
    <property type="project" value="InterPro"/>
</dbReference>
<dbReference type="InterPro" id="IPR002110">
    <property type="entry name" value="Ankyrin_rpt"/>
</dbReference>
<evidence type="ECO:0000256" key="3">
    <source>
        <dbReference type="PROSITE-ProRule" id="PRU00023"/>
    </source>
</evidence>
<keyword evidence="1" id="KW-0677">Repeat</keyword>
<evidence type="ECO:0000256" key="1">
    <source>
        <dbReference type="ARBA" id="ARBA00022737"/>
    </source>
</evidence>
<feature type="domain" description="Peptidase S1" evidence="4">
    <location>
        <begin position="81"/>
        <end position="279"/>
    </location>
</feature>
<dbReference type="GO" id="GO:0004252">
    <property type="term" value="F:serine-type endopeptidase activity"/>
    <property type="evidence" value="ECO:0007669"/>
    <property type="project" value="InterPro"/>
</dbReference>
<keyword evidence="2 3" id="KW-0040">ANK repeat</keyword>
<gene>
    <name evidence="5" type="ORF">CWE22_07460</name>
</gene>
<dbReference type="RefSeq" id="WP_169930698.1">
    <property type="nucleotide sequence ID" value="NZ_PIPR01000001.1"/>
</dbReference>
<dbReference type="InterPro" id="IPR043504">
    <property type="entry name" value="Peptidase_S1_PA_chymotrypsin"/>
</dbReference>
<sequence length="484" mass="53618">MTMKSSHLLIKQVVFNVFVMLRHTAVITDRTARLSTMKLRKIFTLLSCSTLLLTSIASEAVVIRHDKADSAYQQHATKFAPYIAFLDRCTATVINDYWLVTAAHCVNPEEQYPVKIQHLDHDYSVVKIIRHPDFTKTGEPDLALLQLRWPLEQAMQAPLYGKSDELNKAIAIAGKGATGNGITGDATHDNLLRAATNTITSVDGKWITFDFNQGNSATNLEGVSGSGDSGGPAFILENGTPYLAGVSCCQESEKPGTYGATEYYSRISTEVNWLEQQIASNEVQPAPTYPLVSLLRSDSHSEAVALIQQDSTWYQSTEVREEVLTYTFINNNLDLFKTLIAAQPALLGTKLQGVPLLDYALKQGNSPFFNYLIGAGADVNHLGFRKQHYLSRLMWQYFHDDANTLAAALLQAGLDINQQDERGDSALHMAGFYGSLERIKFLVEQGADINLRDKQGNTVLMTAKKREQKDIVEYLLAKGAEQTD</sequence>
<dbReference type="EMBL" id="PIPR01000001">
    <property type="protein sequence ID" value="RUO41971.1"/>
    <property type="molecule type" value="Genomic_DNA"/>
</dbReference>
<dbReference type="SUPFAM" id="SSF50494">
    <property type="entry name" value="Trypsin-like serine proteases"/>
    <property type="match status" value="1"/>
</dbReference>
<protein>
    <recommendedName>
        <fullName evidence="4">Peptidase S1 domain-containing protein</fullName>
    </recommendedName>
</protein>
<dbReference type="SUPFAM" id="SSF48403">
    <property type="entry name" value="Ankyrin repeat"/>
    <property type="match status" value="1"/>
</dbReference>
<dbReference type="InterPro" id="IPR018114">
    <property type="entry name" value="TRYPSIN_HIS"/>
</dbReference>
<evidence type="ECO:0000313" key="6">
    <source>
        <dbReference type="Proteomes" id="UP000287766"/>
    </source>
</evidence>
<dbReference type="Pfam" id="PF00089">
    <property type="entry name" value="Trypsin"/>
    <property type="match status" value="1"/>
</dbReference>
<dbReference type="Gene3D" id="1.25.40.20">
    <property type="entry name" value="Ankyrin repeat-containing domain"/>
    <property type="match status" value="1"/>
</dbReference>
<dbReference type="SMART" id="SM00248">
    <property type="entry name" value="ANK"/>
    <property type="match status" value="3"/>
</dbReference>
<dbReference type="InterPro" id="IPR009003">
    <property type="entry name" value="Peptidase_S1_PA"/>
</dbReference>
<dbReference type="InterPro" id="IPR036770">
    <property type="entry name" value="Ankyrin_rpt-contain_sf"/>
</dbReference>
<dbReference type="InterPro" id="IPR001314">
    <property type="entry name" value="Peptidase_S1A"/>
</dbReference>
<proteinExistence type="predicted"/>
<dbReference type="Proteomes" id="UP000287766">
    <property type="component" value="Unassembled WGS sequence"/>
</dbReference>
<dbReference type="PRINTS" id="PR00722">
    <property type="entry name" value="CHYMOTRYPSIN"/>
</dbReference>
<comment type="caution">
    <text evidence="5">The sequence shown here is derived from an EMBL/GenBank/DDBJ whole genome shotgun (WGS) entry which is preliminary data.</text>
</comment>
<dbReference type="Pfam" id="PF12796">
    <property type="entry name" value="Ank_2"/>
    <property type="match status" value="1"/>
</dbReference>
<accession>A0A7Z6ZVH7</accession>
<dbReference type="SMART" id="SM00020">
    <property type="entry name" value="Tryp_SPc"/>
    <property type="match status" value="1"/>
</dbReference>
<evidence type="ECO:0000313" key="5">
    <source>
        <dbReference type="EMBL" id="RUO41971.1"/>
    </source>
</evidence>
<feature type="repeat" description="ANK" evidence="3">
    <location>
        <begin position="422"/>
        <end position="454"/>
    </location>
</feature>
<dbReference type="PANTHER" id="PTHR24171">
    <property type="entry name" value="ANKYRIN REPEAT DOMAIN-CONTAINING PROTEIN 39-RELATED"/>
    <property type="match status" value="1"/>
</dbReference>
<dbReference type="PROSITE" id="PS50240">
    <property type="entry name" value="TRYPSIN_DOM"/>
    <property type="match status" value="1"/>
</dbReference>
<dbReference type="PROSITE" id="PS50088">
    <property type="entry name" value="ANK_REPEAT"/>
    <property type="match status" value="2"/>
</dbReference>
<evidence type="ECO:0000256" key="2">
    <source>
        <dbReference type="ARBA" id="ARBA00023043"/>
    </source>
</evidence>
<reference evidence="6" key="1">
    <citation type="journal article" date="2018" name="Front. Microbiol.">
        <title>Genome-Based Analysis Reveals the Taxonomy and Diversity of the Family Idiomarinaceae.</title>
        <authorList>
            <person name="Liu Y."/>
            <person name="Lai Q."/>
            <person name="Shao Z."/>
        </authorList>
    </citation>
    <scope>NUCLEOTIDE SEQUENCE [LARGE SCALE GENOMIC DNA]</scope>
    <source>
        <strain evidence="6">KYW314</strain>
    </source>
</reference>
<dbReference type="PROSITE" id="PS00134">
    <property type="entry name" value="TRYPSIN_HIS"/>
    <property type="match status" value="1"/>
</dbReference>
<evidence type="ECO:0000259" key="4">
    <source>
        <dbReference type="PROSITE" id="PS50240"/>
    </source>
</evidence>
<dbReference type="InterPro" id="IPR001254">
    <property type="entry name" value="Trypsin_dom"/>
</dbReference>
<feature type="repeat" description="ANK" evidence="3">
    <location>
        <begin position="455"/>
        <end position="484"/>
    </location>
</feature>
<keyword evidence="6" id="KW-1185">Reference proteome</keyword>
<dbReference type="AlphaFoldDB" id="A0A7Z6ZVH7"/>
<name>A0A7Z6ZVH7_9GAMM</name>
<organism evidence="5 6">
    <name type="scientific">Pseudidiomarina aestuarii</name>
    <dbReference type="NCBI Taxonomy" id="624146"/>
    <lineage>
        <taxon>Bacteria</taxon>
        <taxon>Pseudomonadati</taxon>
        <taxon>Pseudomonadota</taxon>
        <taxon>Gammaproteobacteria</taxon>
        <taxon>Alteromonadales</taxon>
        <taxon>Idiomarinaceae</taxon>
        <taxon>Pseudidiomarina</taxon>
    </lineage>
</organism>
<dbReference type="PROSITE" id="PS50297">
    <property type="entry name" value="ANK_REP_REGION"/>
    <property type="match status" value="2"/>
</dbReference>
<dbReference type="Gene3D" id="2.40.10.10">
    <property type="entry name" value="Trypsin-like serine proteases"/>
    <property type="match status" value="1"/>
</dbReference>